<dbReference type="AlphaFoldDB" id="D8PHU9"/>
<accession>D8PHU9</accession>
<name>D8PHU9_9BACT</name>
<sequence>MISVSSDLDAVTAGCCADCGQLVVRRTPWFDEKAKVVREVCIRCLVLTYQRRQFEAGCCG</sequence>
<organism evidence="1 2">
    <name type="scientific">Nitrospira defluvii</name>
    <dbReference type="NCBI Taxonomy" id="330214"/>
    <lineage>
        <taxon>Bacteria</taxon>
        <taxon>Pseudomonadati</taxon>
        <taxon>Nitrospirota</taxon>
        <taxon>Nitrospiria</taxon>
        <taxon>Nitrospirales</taxon>
        <taxon>Nitrospiraceae</taxon>
        <taxon>Nitrospira</taxon>
    </lineage>
</organism>
<protein>
    <submittedName>
        <fullName evidence="1">Uncharacterized protein</fullName>
    </submittedName>
</protein>
<keyword evidence="2" id="KW-1185">Reference proteome</keyword>
<reference evidence="1 2" key="1">
    <citation type="journal article" date="2010" name="Proc. Natl. Acad. Sci. U.S.A.">
        <title>A Nitrospira metagenome illuminates the physiology and evolution of globally important nitrite-oxidizing bacteria.</title>
        <authorList>
            <person name="Lucker S."/>
            <person name="Wagner M."/>
            <person name="Maixner F."/>
            <person name="Pelletier E."/>
            <person name="Koch H."/>
            <person name="Vacherie B."/>
            <person name="Rattei T."/>
            <person name="Sinninghe Damste J."/>
            <person name="Spieck E."/>
            <person name="Le Paslier D."/>
            <person name="Daims H."/>
        </authorList>
    </citation>
    <scope>NUCLEOTIDE SEQUENCE [LARGE SCALE GENOMIC DNA]</scope>
</reference>
<dbReference type="EMBL" id="FP929003">
    <property type="protein sequence ID" value="CBK42836.1"/>
    <property type="molecule type" value="Genomic_DNA"/>
</dbReference>
<proteinExistence type="predicted"/>
<dbReference type="KEGG" id="nde:NIDE3142"/>
<dbReference type="STRING" id="330214.NIDE3142"/>
<evidence type="ECO:0000313" key="2">
    <source>
        <dbReference type="Proteomes" id="UP000001660"/>
    </source>
</evidence>
<gene>
    <name evidence="1" type="ORF">NIDE3142</name>
</gene>
<dbReference type="HOGENOM" id="CLU_2932704_0_0_0"/>
<evidence type="ECO:0000313" key="1">
    <source>
        <dbReference type="EMBL" id="CBK42836.1"/>
    </source>
</evidence>
<dbReference type="Proteomes" id="UP000001660">
    <property type="component" value="Chromosome"/>
</dbReference>